<evidence type="ECO:0000313" key="2">
    <source>
        <dbReference type="EMBL" id="KAF2767339.1"/>
    </source>
</evidence>
<dbReference type="Proteomes" id="UP000799436">
    <property type="component" value="Unassembled WGS sequence"/>
</dbReference>
<sequence length="172" mass="19484">DDLQLRIKDDVFQWQVGSKDFSCIDADTLLRADVCARKHLAGRVLKSCHGIGIIRPENGHPDTSKINSNLSNKIAIISQRKQRELVMLLFFMEEEGTRWRLLSAEEDDMRRTTNQEGGNADSREVRQALNAIGDQERILPSCRDASDKVRSQSTTNAEDLPRYSEVRRGTVA</sequence>
<reference evidence="2" key="1">
    <citation type="journal article" date="2020" name="Stud. Mycol.">
        <title>101 Dothideomycetes genomes: a test case for predicting lifestyles and emergence of pathogens.</title>
        <authorList>
            <person name="Haridas S."/>
            <person name="Albert R."/>
            <person name="Binder M."/>
            <person name="Bloem J."/>
            <person name="Labutti K."/>
            <person name="Salamov A."/>
            <person name="Andreopoulos B."/>
            <person name="Baker S."/>
            <person name="Barry K."/>
            <person name="Bills G."/>
            <person name="Bluhm B."/>
            <person name="Cannon C."/>
            <person name="Castanera R."/>
            <person name="Culley D."/>
            <person name="Daum C."/>
            <person name="Ezra D."/>
            <person name="Gonzalez J."/>
            <person name="Henrissat B."/>
            <person name="Kuo A."/>
            <person name="Liang C."/>
            <person name="Lipzen A."/>
            <person name="Lutzoni F."/>
            <person name="Magnuson J."/>
            <person name="Mondo S."/>
            <person name="Nolan M."/>
            <person name="Ohm R."/>
            <person name="Pangilinan J."/>
            <person name="Park H.-J."/>
            <person name="Ramirez L."/>
            <person name="Alfaro M."/>
            <person name="Sun H."/>
            <person name="Tritt A."/>
            <person name="Yoshinaga Y."/>
            <person name="Zwiers L.-H."/>
            <person name="Turgeon B."/>
            <person name="Goodwin S."/>
            <person name="Spatafora J."/>
            <person name="Crous P."/>
            <person name="Grigoriev I."/>
        </authorList>
    </citation>
    <scope>NUCLEOTIDE SEQUENCE</scope>
    <source>
        <strain evidence="2">CBS 116005</strain>
    </source>
</reference>
<evidence type="ECO:0000256" key="1">
    <source>
        <dbReference type="SAM" id="MobiDB-lite"/>
    </source>
</evidence>
<protein>
    <submittedName>
        <fullName evidence="2">Uncharacterized protein</fullName>
    </submittedName>
</protein>
<evidence type="ECO:0000313" key="3">
    <source>
        <dbReference type="Proteomes" id="UP000799436"/>
    </source>
</evidence>
<dbReference type="EMBL" id="ML995857">
    <property type="protein sequence ID" value="KAF2767339.1"/>
    <property type="molecule type" value="Genomic_DNA"/>
</dbReference>
<dbReference type="AlphaFoldDB" id="A0A6G1L449"/>
<dbReference type="OrthoDB" id="5244524at2759"/>
<feature type="non-terminal residue" evidence="2">
    <location>
        <position position="1"/>
    </location>
</feature>
<name>A0A6G1L449_9PEZI</name>
<accession>A0A6G1L449</accession>
<gene>
    <name evidence="2" type="ORF">EJ03DRAFT_276263</name>
</gene>
<organism evidence="2 3">
    <name type="scientific">Teratosphaeria nubilosa</name>
    <dbReference type="NCBI Taxonomy" id="161662"/>
    <lineage>
        <taxon>Eukaryota</taxon>
        <taxon>Fungi</taxon>
        <taxon>Dikarya</taxon>
        <taxon>Ascomycota</taxon>
        <taxon>Pezizomycotina</taxon>
        <taxon>Dothideomycetes</taxon>
        <taxon>Dothideomycetidae</taxon>
        <taxon>Mycosphaerellales</taxon>
        <taxon>Teratosphaeriaceae</taxon>
        <taxon>Teratosphaeria</taxon>
    </lineage>
</organism>
<feature type="compositionally biased region" description="Basic and acidic residues" evidence="1">
    <location>
        <begin position="159"/>
        <end position="172"/>
    </location>
</feature>
<feature type="region of interest" description="Disordered" evidence="1">
    <location>
        <begin position="130"/>
        <end position="172"/>
    </location>
</feature>
<proteinExistence type="predicted"/>
<keyword evidence="3" id="KW-1185">Reference proteome</keyword>